<protein>
    <submittedName>
        <fullName evidence="1">Uncharacterized protein</fullName>
    </submittedName>
</protein>
<sequence length="113" mass="12842">MLWVSAEKEKRRGCAGFQLFFADKIVGRRRKGKRYAVFFQSKGVRPSWRIEERREEGVDEARFYGGFLQPVIHLGKWRGFISNVRLNVTERVEIDLGSSGSGHGLLGGSRVGI</sequence>
<name>A0ABS8VAC7_DATST</name>
<proteinExistence type="predicted"/>
<gene>
    <name evidence="1" type="ORF">HAX54_030287</name>
</gene>
<accession>A0ABS8VAC7</accession>
<dbReference type="EMBL" id="JACEIK010003789">
    <property type="protein sequence ID" value="MCD9643133.1"/>
    <property type="molecule type" value="Genomic_DNA"/>
</dbReference>
<dbReference type="Proteomes" id="UP000823775">
    <property type="component" value="Unassembled WGS sequence"/>
</dbReference>
<organism evidence="1 2">
    <name type="scientific">Datura stramonium</name>
    <name type="common">Jimsonweed</name>
    <name type="synonym">Common thornapple</name>
    <dbReference type="NCBI Taxonomy" id="4076"/>
    <lineage>
        <taxon>Eukaryota</taxon>
        <taxon>Viridiplantae</taxon>
        <taxon>Streptophyta</taxon>
        <taxon>Embryophyta</taxon>
        <taxon>Tracheophyta</taxon>
        <taxon>Spermatophyta</taxon>
        <taxon>Magnoliopsida</taxon>
        <taxon>eudicotyledons</taxon>
        <taxon>Gunneridae</taxon>
        <taxon>Pentapetalae</taxon>
        <taxon>asterids</taxon>
        <taxon>lamiids</taxon>
        <taxon>Solanales</taxon>
        <taxon>Solanaceae</taxon>
        <taxon>Solanoideae</taxon>
        <taxon>Datureae</taxon>
        <taxon>Datura</taxon>
    </lineage>
</organism>
<keyword evidence="2" id="KW-1185">Reference proteome</keyword>
<evidence type="ECO:0000313" key="2">
    <source>
        <dbReference type="Proteomes" id="UP000823775"/>
    </source>
</evidence>
<reference evidence="1 2" key="1">
    <citation type="journal article" date="2021" name="BMC Genomics">
        <title>Datura genome reveals duplications of psychoactive alkaloid biosynthetic genes and high mutation rate following tissue culture.</title>
        <authorList>
            <person name="Rajewski A."/>
            <person name="Carter-House D."/>
            <person name="Stajich J."/>
            <person name="Litt A."/>
        </authorList>
    </citation>
    <scope>NUCLEOTIDE SEQUENCE [LARGE SCALE GENOMIC DNA]</scope>
    <source>
        <strain evidence="1">AR-01</strain>
    </source>
</reference>
<evidence type="ECO:0000313" key="1">
    <source>
        <dbReference type="EMBL" id="MCD9643133.1"/>
    </source>
</evidence>
<comment type="caution">
    <text evidence="1">The sequence shown here is derived from an EMBL/GenBank/DDBJ whole genome shotgun (WGS) entry which is preliminary data.</text>
</comment>